<dbReference type="EMBL" id="CAJOAZ010012236">
    <property type="protein sequence ID" value="CAF4249322.1"/>
    <property type="molecule type" value="Genomic_DNA"/>
</dbReference>
<evidence type="ECO:0000313" key="1">
    <source>
        <dbReference type="EMBL" id="CAF1187679.1"/>
    </source>
</evidence>
<evidence type="ECO:0000313" key="3">
    <source>
        <dbReference type="Proteomes" id="UP000663845"/>
    </source>
</evidence>
<reference evidence="1" key="1">
    <citation type="submission" date="2021-02" db="EMBL/GenBank/DDBJ databases">
        <authorList>
            <person name="Nowell W R."/>
        </authorList>
    </citation>
    <scope>NUCLEOTIDE SEQUENCE</scope>
</reference>
<dbReference type="Proteomes" id="UP000663845">
    <property type="component" value="Unassembled WGS sequence"/>
</dbReference>
<organism evidence="1 3">
    <name type="scientific">Adineta steineri</name>
    <dbReference type="NCBI Taxonomy" id="433720"/>
    <lineage>
        <taxon>Eukaryota</taxon>
        <taxon>Metazoa</taxon>
        <taxon>Spiralia</taxon>
        <taxon>Gnathifera</taxon>
        <taxon>Rotifera</taxon>
        <taxon>Eurotatoria</taxon>
        <taxon>Bdelloidea</taxon>
        <taxon>Adinetida</taxon>
        <taxon>Adinetidae</taxon>
        <taxon>Adineta</taxon>
    </lineage>
</organism>
<accession>A0A814VIS8</accession>
<evidence type="ECO:0008006" key="4">
    <source>
        <dbReference type="Google" id="ProtNLM"/>
    </source>
</evidence>
<comment type="caution">
    <text evidence="1">The sequence shown here is derived from an EMBL/GenBank/DDBJ whole genome shotgun (WGS) entry which is preliminary data.</text>
</comment>
<evidence type="ECO:0000313" key="2">
    <source>
        <dbReference type="EMBL" id="CAF4249322.1"/>
    </source>
</evidence>
<dbReference type="AlphaFoldDB" id="A0A814VIS8"/>
<dbReference type="EMBL" id="CAJNOG010000344">
    <property type="protein sequence ID" value="CAF1187679.1"/>
    <property type="molecule type" value="Genomic_DNA"/>
</dbReference>
<name>A0A814VIS8_9BILA</name>
<gene>
    <name evidence="1" type="ORF">JYZ213_LOCUS26153</name>
    <name evidence="2" type="ORF">OXD698_LOCUS43346</name>
</gene>
<sequence length="135" mass="15746">MLPKSHDSPPSFEPKQRLLGPAENGILRISQQFQGYQKVGQVLHLHGSYISLETLSSVISRLQRRHPFLRSRLQISSTEPDMYLMEEDDTLCLKILEIPRKNADHLHFWRQAWKEREKDTIVIGQGLAEFWLLQA</sequence>
<protein>
    <recommendedName>
        <fullName evidence="4">Condensation domain-containing protein</fullName>
    </recommendedName>
</protein>
<proteinExistence type="predicted"/>
<dbReference type="Proteomes" id="UP000663844">
    <property type="component" value="Unassembled WGS sequence"/>
</dbReference>